<comment type="caution">
    <text evidence="2">The sequence shown here is derived from an EMBL/GenBank/DDBJ whole genome shotgun (WGS) entry which is preliminary data.</text>
</comment>
<keyword evidence="1" id="KW-0472">Membrane</keyword>
<dbReference type="Proteomes" id="UP001372338">
    <property type="component" value="Unassembled WGS sequence"/>
</dbReference>
<evidence type="ECO:0000313" key="2">
    <source>
        <dbReference type="EMBL" id="KAK7266160.1"/>
    </source>
</evidence>
<sequence>MIRKKILPHQKHTSDLFFFSHSLFLFFLSSPLLPLSLLSFSHTHTLSCSLSLAHFPLSFSFSHFSFLISSLFLARPLSHSLFFLTISLSLSLIRSSSRRRDSHHHRFLRHRHHQRSGLTVAAG</sequence>
<keyword evidence="1" id="KW-0812">Transmembrane</keyword>
<organism evidence="2 3">
    <name type="scientific">Crotalaria pallida</name>
    <name type="common">Smooth rattlebox</name>
    <name type="synonym">Crotalaria striata</name>
    <dbReference type="NCBI Taxonomy" id="3830"/>
    <lineage>
        <taxon>Eukaryota</taxon>
        <taxon>Viridiplantae</taxon>
        <taxon>Streptophyta</taxon>
        <taxon>Embryophyta</taxon>
        <taxon>Tracheophyta</taxon>
        <taxon>Spermatophyta</taxon>
        <taxon>Magnoliopsida</taxon>
        <taxon>eudicotyledons</taxon>
        <taxon>Gunneridae</taxon>
        <taxon>Pentapetalae</taxon>
        <taxon>rosids</taxon>
        <taxon>fabids</taxon>
        <taxon>Fabales</taxon>
        <taxon>Fabaceae</taxon>
        <taxon>Papilionoideae</taxon>
        <taxon>50 kb inversion clade</taxon>
        <taxon>genistoids sensu lato</taxon>
        <taxon>core genistoids</taxon>
        <taxon>Crotalarieae</taxon>
        <taxon>Crotalaria</taxon>
    </lineage>
</organism>
<dbReference type="EMBL" id="JAYWIO010000004">
    <property type="protein sequence ID" value="KAK7266160.1"/>
    <property type="molecule type" value="Genomic_DNA"/>
</dbReference>
<feature type="transmembrane region" description="Helical" evidence="1">
    <location>
        <begin position="80"/>
        <end position="97"/>
    </location>
</feature>
<keyword evidence="3" id="KW-1185">Reference proteome</keyword>
<evidence type="ECO:0000313" key="3">
    <source>
        <dbReference type="Proteomes" id="UP001372338"/>
    </source>
</evidence>
<protein>
    <submittedName>
        <fullName evidence="2">Uncharacterized protein</fullName>
    </submittedName>
</protein>
<keyword evidence="1" id="KW-1133">Transmembrane helix</keyword>
<proteinExistence type="predicted"/>
<gene>
    <name evidence="2" type="ORF">RIF29_18802</name>
</gene>
<feature type="transmembrane region" description="Helical" evidence="1">
    <location>
        <begin position="16"/>
        <end position="40"/>
    </location>
</feature>
<dbReference type="AlphaFoldDB" id="A0AAN9F2T5"/>
<reference evidence="2 3" key="1">
    <citation type="submission" date="2024-01" db="EMBL/GenBank/DDBJ databases">
        <title>The genomes of 5 underutilized Papilionoideae crops provide insights into root nodulation and disease resistanc.</title>
        <authorList>
            <person name="Yuan L."/>
        </authorList>
    </citation>
    <scope>NUCLEOTIDE SEQUENCE [LARGE SCALE GENOMIC DNA]</scope>
    <source>
        <strain evidence="2">ZHUSHIDOU_FW_LH</strain>
        <tissue evidence="2">Leaf</tissue>
    </source>
</reference>
<name>A0AAN9F2T5_CROPI</name>
<evidence type="ECO:0000256" key="1">
    <source>
        <dbReference type="SAM" id="Phobius"/>
    </source>
</evidence>
<accession>A0AAN9F2T5</accession>